<feature type="domain" description="F-box" evidence="1">
    <location>
        <begin position="1"/>
        <end position="44"/>
    </location>
</feature>
<dbReference type="Gene3D" id="1.20.1280.50">
    <property type="match status" value="1"/>
</dbReference>
<dbReference type="AlphaFoldDB" id="A0AA88UYR4"/>
<dbReference type="PANTHER" id="PTHR31672:SF13">
    <property type="entry name" value="F-BOX PROTEIN CPR30-LIKE"/>
    <property type="match status" value="1"/>
</dbReference>
<dbReference type="NCBIfam" id="TIGR01640">
    <property type="entry name" value="F_box_assoc_1"/>
    <property type="match status" value="1"/>
</dbReference>
<reference evidence="2" key="1">
    <citation type="submission" date="2022-12" db="EMBL/GenBank/DDBJ databases">
        <title>Draft genome assemblies for two species of Escallonia (Escalloniales).</title>
        <authorList>
            <person name="Chanderbali A."/>
            <person name="Dervinis C."/>
            <person name="Anghel I."/>
            <person name="Soltis D."/>
            <person name="Soltis P."/>
            <person name="Zapata F."/>
        </authorList>
    </citation>
    <scope>NUCLEOTIDE SEQUENCE</scope>
    <source>
        <strain evidence="2">UCBG64.0493</strain>
        <tissue evidence="2">Leaf</tissue>
    </source>
</reference>
<accession>A0AA88UYR4</accession>
<dbReference type="InterPro" id="IPR036047">
    <property type="entry name" value="F-box-like_dom_sf"/>
</dbReference>
<keyword evidence="3" id="KW-1185">Reference proteome</keyword>
<proteinExistence type="predicted"/>
<dbReference type="Pfam" id="PF00646">
    <property type="entry name" value="F-box"/>
    <property type="match status" value="1"/>
</dbReference>
<dbReference type="CDD" id="cd22157">
    <property type="entry name" value="F-box_AtFBW1-like"/>
    <property type="match status" value="1"/>
</dbReference>
<evidence type="ECO:0000313" key="2">
    <source>
        <dbReference type="EMBL" id="KAK2997984.1"/>
    </source>
</evidence>
<sequence>MVDFHLDILIDILSRLPAASLVRSKSVSRQWRSIISHDPHLLNLHRSRQSPHLIAFGPGRTILSIDHELSCRNPDEFTTVKKIHPPDFNLAAVGHPSSVDGLLLICNLSFKNSVFLWNPSINEFLEIGTPFGQTSFSIDGICYDAVNNDYKVIVACAKNGECFYSVYSLKVNLWSEMKGFDYGILLFGQNSGVKVNGNLHWIVSPNPSQIYNVNRVIIRYDLAEDRFEEVAAPNFSDQHKESPLLSMGLAVLKRLLCVYWHGKCEVSSSLCALKVYAMMEYGVRESWAELIVVPFVSVGMRPICFTSSEEVLLQNENGPLQVYNPEGRKIRNLHNALRGISGLKATTYLETLISPRVSGKDENDIKPVEEEWKLGVQRATNHQSKPVEQFHIGGKDVKLPPRKKDTREKNLLGSDPICYQRKRSNLCGNPSVQNNFLAEELVLQSQNMICRPQPKFAGVHGSS</sequence>
<dbReference type="EMBL" id="JAVXUP010003874">
    <property type="protein sequence ID" value="KAK2997984.1"/>
    <property type="molecule type" value="Genomic_DNA"/>
</dbReference>
<evidence type="ECO:0000313" key="3">
    <source>
        <dbReference type="Proteomes" id="UP001188597"/>
    </source>
</evidence>
<dbReference type="SUPFAM" id="SSF101898">
    <property type="entry name" value="NHL repeat"/>
    <property type="match status" value="1"/>
</dbReference>
<comment type="caution">
    <text evidence="2">The sequence shown here is derived from an EMBL/GenBank/DDBJ whole genome shotgun (WGS) entry which is preliminary data.</text>
</comment>
<protein>
    <recommendedName>
        <fullName evidence="1">F-box domain-containing protein</fullName>
    </recommendedName>
</protein>
<dbReference type="PANTHER" id="PTHR31672">
    <property type="entry name" value="BNACNNG10540D PROTEIN"/>
    <property type="match status" value="1"/>
</dbReference>
<dbReference type="InterPro" id="IPR006527">
    <property type="entry name" value="F-box-assoc_dom_typ1"/>
</dbReference>
<dbReference type="InterPro" id="IPR001810">
    <property type="entry name" value="F-box_dom"/>
</dbReference>
<dbReference type="Pfam" id="PF07734">
    <property type="entry name" value="FBA_1"/>
    <property type="match status" value="1"/>
</dbReference>
<gene>
    <name evidence="2" type="ORF">RJ639_025163</name>
</gene>
<dbReference type="SMART" id="SM00256">
    <property type="entry name" value="FBOX"/>
    <property type="match status" value="1"/>
</dbReference>
<dbReference type="InterPro" id="IPR050796">
    <property type="entry name" value="SCF_F-box_component"/>
</dbReference>
<organism evidence="2 3">
    <name type="scientific">Escallonia herrerae</name>
    <dbReference type="NCBI Taxonomy" id="1293975"/>
    <lineage>
        <taxon>Eukaryota</taxon>
        <taxon>Viridiplantae</taxon>
        <taxon>Streptophyta</taxon>
        <taxon>Embryophyta</taxon>
        <taxon>Tracheophyta</taxon>
        <taxon>Spermatophyta</taxon>
        <taxon>Magnoliopsida</taxon>
        <taxon>eudicotyledons</taxon>
        <taxon>Gunneridae</taxon>
        <taxon>Pentapetalae</taxon>
        <taxon>asterids</taxon>
        <taxon>campanulids</taxon>
        <taxon>Escalloniales</taxon>
        <taxon>Escalloniaceae</taxon>
        <taxon>Escallonia</taxon>
    </lineage>
</organism>
<dbReference type="PROSITE" id="PS50181">
    <property type="entry name" value="FBOX"/>
    <property type="match status" value="1"/>
</dbReference>
<dbReference type="InterPro" id="IPR017451">
    <property type="entry name" value="F-box-assoc_interact_dom"/>
</dbReference>
<dbReference type="SUPFAM" id="SSF81383">
    <property type="entry name" value="F-box domain"/>
    <property type="match status" value="1"/>
</dbReference>
<dbReference type="Proteomes" id="UP001188597">
    <property type="component" value="Unassembled WGS sequence"/>
</dbReference>
<name>A0AA88UYR4_9ASTE</name>
<evidence type="ECO:0000259" key="1">
    <source>
        <dbReference type="PROSITE" id="PS50181"/>
    </source>
</evidence>